<evidence type="ECO:0000256" key="2">
    <source>
        <dbReference type="SAM" id="MobiDB-lite"/>
    </source>
</evidence>
<keyword evidence="1" id="KW-0175">Coiled coil</keyword>
<evidence type="ECO:0000313" key="4">
    <source>
        <dbReference type="EMBL" id="GBN65420.1"/>
    </source>
</evidence>
<dbReference type="SUPFAM" id="SSF58113">
    <property type="entry name" value="Apolipoprotein A-I"/>
    <property type="match status" value="1"/>
</dbReference>
<evidence type="ECO:0000256" key="1">
    <source>
        <dbReference type="SAM" id="Coils"/>
    </source>
</evidence>
<gene>
    <name evidence="4" type="ORF">AVEN_131561_1</name>
    <name evidence="3" type="ORF">AVEN_264175_1</name>
</gene>
<reference evidence="3 5" key="1">
    <citation type="journal article" date="2019" name="Sci. Rep.">
        <title>Orb-weaving spider Araneus ventricosus genome elucidates the spidroin gene catalogue.</title>
        <authorList>
            <person name="Kono N."/>
            <person name="Nakamura H."/>
            <person name="Ohtoshi R."/>
            <person name="Moran D.A.P."/>
            <person name="Shinohara A."/>
            <person name="Yoshida Y."/>
            <person name="Fujiwara M."/>
            <person name="Mori M."/>
            <person name="Tomita M."/>
            <person name="Arakawa K."/>
        </authorList>
    </citation>
    <scope>NUCLEOTIDE SEQUENCE [LARGE SCALE GENOMIC DNA]</scope>
</reference>
<feature type="coiled-coil region" evidence="1">
    <location>
        <begin position="134"/>
        <end position="161"/>
    </location>
</feature>
<dbReference type="PANTHER" id="PTHR18976">
    <property type="entry name" value="APOLIPOPROTEIN"/>
    <property type="match status" value="1"/>
</dbReference>
<organism evidence="3 5">
    <name type="scientific">Araneus ventricosus</name>
    <name type="common">Orbweaver spider</name>
    <name type="synonym">Epeira ventricosa</name>
    <dbReference type="NCBI Taxonomy" id="182803"/>
    <lineage>
        <taxon>Eukaryota</taxon>
        <taxon>Metazoa</taxon>
        <taxon>Ecdysozoa</taxon>
        <taxon>Arthropoda</taxon>
        <taxon>Chelicerata</taxon>
        <taxon>Arachnida</taxon>
        <taxon>Araneae</taxon>
        <taxon>Araneomorphae</taxon>
        <taxon>Entelegynae</taxon>
        <taxon>Araneoidea</taxon>
        <taxon>Araneidae</taxon>
        <taxon>Araneus</taxon>
    </lineage>
</organism>
<comment type="caution">
    <text evidence="3">The sequence shown here is derived from an EMBL/GenBank/DDBJ whole genome shotgun (WGS) entry which is preliminary data.</text>
</comment>
<sequence length="532" mass="61235">MKGLPFMSPTTRSEEKRRSRVEESISQINYEQLGPVMDRLKESFERIVNKMKERFDGGGGIDGGLMKKAQDLFDKLKSKKFPLSDKIKSIFEDLKSKMGRSSVQSGSVTNRLKEAFENLVNKIKERVDGGSGVSSDLMKRAEDIYEKLKNLKVEISEKIRNIFEDLRSKFGKNSVQQGPIIDKLKEAFERIVSRIKERFDGGSGVSGGLMGRAENIYEILKNLRVEISEKIRSIFEDMRSKMGRNSVQSGPMTDRMKEAFENIVNRIKEAFDSGKGVRGDLMKKAEDIYEKLKNLNVEISDKIKSIFEDLRSKMGRNSVQSGPMGDRLKEAFENIVNRIKEAFDSGKGVRGDLMKKAEDIFEKLKNLKVEISDKIKSIFEDLRTKMGRNGPTSQDASISNIFDLFRRLKQLIKEKLDSEKLKEKVEELFGRGSEIAEQIVEMLRTKGEKAKQKILDWIDRILPDKEERSISEVYDKLREFFKDLQLDLKERFTKFGEWVKEQYEKGLEKGKTRAENIKKIAKEVKCCLNSNN</sequence>
<dbReference type="AlphaFoldDB" id="A0A4Y2QQG0"/>
<dbReference type="Proteomes" id="UP000499080">
    <property type="component" value="Unassembled WGS sequence"/>
</dbReference>
<dbReference type="EMBL" id="BGPR01014484">
    <property type="protein sequence ID" value="GBN65420.1"/>
    <property type="molecule type" value="Genomic_DNA"/>
</dbReference>
<feature type="region of interest" description="Disordered" evidence="2">
    <location>
        <begin position="1"/>
        <end position="23"/>
    </location>
</feature>
<accession>A0A4Y2QQG0</accession>
<keyword evidence="5" id="KW-1185">Reference proteome</keyword>
<dbReference type="EMBL" id="BGPR01014482">
    <property type="protein sequence ID" value="GBN65409.1"/>
    <property type="molecule type" value="Genomic_DNA"/>
</dbReference>
<dbReference type="OrthoDB" id="6420803at2759"/>
<dbReference type="Gene3D" id="1.20.120.20">
    <property type="entry name" value="Apolipoprotein"/>
    <property type="match status" value="2"/>
</dbReference>
<feature type="compositionally biased region" description="Basic and acidic residues" evidence="2">
    <location>
        <begin position="12"/>
        <end position="23"/>
    </location>
</feature>
<dbReference type="PANTHER" id="PTHR18976:SF34">
    <property type="entry name" value="LIPID-BINDING PROTEIN"/>
    <property type="match status" value="1"/>
</dbReference>
<dbReference type="InterPro" id="IPR050163">
    <property type="entry name" value="Apolipoprotein_A1/A4/E"/>
</dbReference>
<evidence type="ECO:0000313" key="5">
    <source>
        <dbReference type="Proteomes" id="UP000499080"/>
    </source>
</evidence>
<protein>
    <recommendedName>
        <fullName evidence="6">Laminin subunit alpha-2</fullName>
    </recommendedName>
</protein>
<name>A0A4Y2QQG0_ARAVE</name>
<evidence type="ECO:0000313" key="3">
    <source>
        <dbReference type="EMBL" id="GBN65409.1"/>
    </source>
</evidence>
<evidence type="ECO:0008006" key="6">
    <source>
        <dbReference type="Google" id="ProtNLM"/>
    </source>
</evidence>
<proteinExistence type="predicted"/>